<dbReference type="AlphaFoldDB" id="K1YIM0"/>
<feature type="coiled-coil region" evidence="1">
    <location>
        <begin position="38"/>
        <end position="70"/>
    </location>
</feature>
<sequence>MKKIGIVLSIAIITWVFIFTMSFVSSNNVCTWVRIYECTALQQKQAAAQLAQQQLEAQQAQQQILTQQQAQAAALLQAQQQAIQQQAAQQQAPQQTVQTKINTRTRAS</sequence>
<gene>
    <name evidence="2" type="ORF">ACD_80C00102G0006</name>
</gene>
<evidence type="ECO:0000256" key="1">
    <source>
        <dbReference type="SAM" id="Coils"/>
    </source>
</evidence>
<evidence type="ECO:0000313" key="2">
    <source>
        <dbReference type="EMBL" id="EKD25214.1"/>
    </source>
</evidence>
<comment type="caution">
    <text evidence="2">The sequence shown here is derived from an EMBL/GenBank/DDBJ whole genome shotgun (WGS) entry which is preliminary data.</text>
</comment>
<organism evidence="2">
    <name type="scientific">uncultured bacterium</name>
    <name type="common">gcode 4</name>
    <dbReference type="NCBI Taxonomy" id="1234023"/>
    <lineage>
        <taxon>Bacteria</taxon>
        <taxon>environmental samples</taxon>
    </lineage>
</organism>
<keyword evidence="1" id="KW-0175">Coiled coil</keyword>
<reference evidence="2" key="1">
    <citation type="journal article" date="2012" name="Science">
        <title>Fermentation, hydrogen, and sulfur metabolism in multiple uncultivated bacterial phyla.</title>
        <authorList>
            <person name="Wrighton K.C."/>
            <person name="Thomas B.C."/>
            <person name="Sharon I."/>
            <person name="Miller C.S."/>
            <person name="Castelle C.J."/>
            <person name="VerBerkmoes N.C."/>
            <person name="Wilkins M.J."/>
            <person name="Hettich R.L."/>
            <person name="Lipton M.S."/>
            <person name="Williams K.H."/>
            <person name="Long P.E."/>
            <person name="Banfield J.F."/>
        </authorList>
    </citation>
    <scope>NUCLEOTIDE SEQUENCE [LARGE SCALE GENOMIC DNA]</scope>
</reference>
<accession>K1YIM0</accession>
<name>K1YIM0_9BACT</name>
<proteinExistence type="predicted"/>
<dbReference type="EMBL" id="AMFJ01036109">
    <property type="protein sequence ID" value="EKD25214.1"/>
    <property type="molecule type" value="Genomic_DNA"/>
</dbReference>
<protein>
    <submittedName>
        <fullName evidence="2">Uncharacterized protein</fullName>
    </submittedName>
</protein>